<accession>A0A1G7DZY6</accession>
<evidence type="ECO:0000256" key="1">
    <source>
        <dbReference type="SAM" id="SignalP"/>
    </source>
</evidence>
<dbReference type="EMBL" id="FNAP01000008">
    <property type="protein sequence ID" value="SDE56746.1"/>
    <property type="molecule type" value="Genomic_DNA"/>
</dbReference>
<feature type="signal peptide" evidence="1">
    <location>
        <begin position="1"/>
        <end position="23"/>
    </location>
</feature>
<dbReference type="OrthoDB" id="9802674at2"/>
<evidence type="ECO:0000313" key="2">
    <source>
        <dbReference type="EMBL" id="SDE56746.1"/>
    </source>
</evidence>
<feature type="chain" id="PRO_5011775380" evidence="1">
    <location>
        <begin position="24"/>
        <end position="224"/>
    </location>
</feature>
<organism evidence="2 3">
    <name type="scientific">Rhodospira trueperi</name>
    <dbReference type="NCBI Taxonomy" id="69960"/>
    <lineage>
        <taxon>Bacteria</taxon>
        <taxon>Pseudomonadati</taxon>
        <taxon>Pseudomonadota</taxon>
        <taxon>Alphaproteobacteria</taxon>
        <taxon>Rhodospirillales</taxon>
        <taxon>Rhodospirillaceae</taxon>
        <taxon>Rhodospira</taxon>
    </lineage>
</organism>
<sequence length="224" mass="24031">MRRRARQWVGIVTVASACLVALGGCESPQTADVDERYELQAERRTFKVEVPLPEMDRDGGGGVISMPRGFLDEYFRRARSPMYVTPAVAVSAEDRKALGLLMGWLHERGVKTAVRPSVFPTAGYGVQTVSLSFEAYVAMVPQCGDWSGHTGFNPSNANHTNFGCSINRNIGLMLSDPGDIIEARDAGGGDTGRQMTVIEKYRAGQRTGRAGSEAIGGGGVGFGQ</sequence>
<keyword evidence="2" id="KW-0449">Lipoprotein</keyword>
<dbReference type="InterPro" id="IPR019027">
    <property type="entry name" value="Pilus_biogenesis_CpaD-related"/>
</dbReference>
<dbReference type="RefSeq" id="WP_092786473.1">
    <property type="nucleotide sequence ID" value="NZ_FNAP01000008.1"/>
</dbReference>
<keyword evidence="3" id="KW-1185">Reference proteome</keyword>
<dbReference type="AlphaFoldDB" id="A0A1G7DZY6"/>
<keyword evidence="1" id="KW-0732">Signal</keyword>
<dbReference type="STRING" id="69960.SAMN05421720_108101"/>
<dbReference type="Proteomes" id="UP000199412">
    <property type="component" value="Unassembled WGS sequence"/>
</dbReference>
<dbReference type="PROSITE" id="PS51257">
    <property type="entry name" value="PROKAR_LIPOPROTEIN"/>
    <property type="match status" value="1"/>
</dbReference>
<name>A0A1G7DZY6_9PROT</name>
<reference evidence="2 3" key="1">
    <citation type="submission" date="2016-10" db="EMBL/GenBank/DDBJ databases">
        <authorList>
            <person name="de Groot N.N."/>
        </authorList>
    </citation>
    <scope>NUCLEOTIDE SEQUENCE [LARGE SCALE GENOMIC DNA]</scope>
    <source>
        <strain evidence="2 3">ATCC 700224</strain>
    </source>
</reference>
<gene>
    <name evidence="2" type="ORF">SAMN05421720_108101</name>
</gene>
<proteinExistence type="predicted"/>
<dbReference type="Pfam" id="PF09476">
    <property type="entry name" value="Pilus_CpaD"/>
    <property type="match status" value="1"/>
</dbReference>
<evidence type="ECO:0000313" key="3">
    <source>
        <dbReference type="Proteomes" id="UP000199412"/>
    </source>
</evidence>
<protein>
    <submittedName>
        <fullName evidence="2">Pilus biogenesis lipoprotein CpaD</fullName>
    </submittedName>
</protein>